<dbReference type="PANTHER" id="PTHR46376">
    <property type="entry name" value="LEUCINE-ZIPPER-LIKE TRANSCRIPTIONAL REGULATOR 1"/>
    <property type="match status" value="1"/>
</dbReference>
<dbReference type="SUPFAM" id="SSF49854">
    <property type="entry name" value="Spermadhesin, CUB domain"/>
    <property type="match status" value="1"/>
</dbReference>
<dbReference type="GO" id="GO:0005794">
    <property type="term" value="C:Golgi apparatus"/>
    <property type="evidence" value="ECO:0007669"/>
    <property type="project" value="TreeGrafter"/>
</dbReference>
<keyword evidence="1" id="KW-0880">Kelch repeat</keyword>
<evidence type="ECO:0000256" key="2">
    <source>
        <dbReference type="ARBA" id="ARBA00022737"/>
    </source>
</evidence>
<feature type="domain" description="CUB" evidence="5">
    <location>
        <begin position="1"/>
        <end position="64"/>
    </location>
</feature>
<keyword evidence="4" id="KW-0245">EGF-like domain</keyword>
<evidence type="ECO:0000256" key="3">
    <source>
        <dbReference type="ARBA" id="ARBA00023157"/>
    </source>
</evidence>
<dbReference type="SUPFAM" id="SSF117281">
    <property type="entry name" value="Kelch motif"/>
    <property type="match status" value="1"/>
</dbReference>
<dbReference type="InterPro" id="IPR000859">
    <property type="entry name" value="CUB_dom"/>
</dbReference>
<organism evidence="7 8">
    <name type="scientific">Aquarana catesbeiana</name>
    <name type="common">American bullfrog</name>
    <name type="synonym">Rana catesbeiana</name>
    <dbReference type="NCBI Taxonomy" id="8400"/>
    <lineage>
        <taxon>Eukaryota</taxon>
        <taxon>Metazoa</taxon>
        <taxon>Chordata</taxon>
        <taxon>Craniata</taxon>
        <taxon>Vertebrata</taxon>
        <taxon>Euteleostomi</taxon>
        <taxon>Amphibia</taxon>
        <taxon>Batrachia</taxon>
        <taxon>Anura</taxon>
        <taxon>Neobatrachia</taxon>
        <taxon>Ranoidea</taxon>
        <taxon>Ranidae</taxon>
        <taxon>Aquarana</taxon>
    </lineage>
</organism>
<dbReference type="Gene3D" id="2.10.25.10">
    <property type="entry name" value="Laminin"/>
    <property type="match status" value="1"/>
</dbReference>
<feature type="non-terminal residue" evidence="7">
    <location>
        <position position="200"/>
    </location>
</feature>
<evidence type="ECO:0000259" key="5">
    <source>
        <dbReference type="PROSITE" id="PS01180"/>
    </source>
</evidence>
<dbReference type="SMART" id="SM00181">
    <property type="entry name" value="EGF"/>
    <property type="match status" value="2"/>
</dbReference>
<evidence type="ECO:0000313" key="7">
    <source>
        <dbReference type="EMBL" id="PIO23923.1"/>
    </source>
</evidence>
<proteinExistence type="predicted"/>
<dbReference type="InterPro" id="IPR035914">
    <property type="entry name" value="Sperma_CUB_dom_sf"/>
</dbReference>
<dbReference type="PROSITE" id="PS00022">
    <property type="entry name" value="EGF_1"/>
    <property type="match status" value="1"/>
</dbReference>
<gene>
    <name evidence="7" type="ORF">AB205_0084860</name>
</gene>
<evidence type="ECO:0000313" key="8">
    <source>
        <dbReference type="Proteomes" id="UP000228934"/>
    </source>
</evidence>
<evidence type="ECO:0000256" key="4">
    <source>
        <dbReference type="PROSITE-ProRule" id="PRU00076"/>
    </source>
</evidence>
<dbReference type="PANTHER" id="PTHR46376:SF2">
    <property type="entry name" value="DISTRACTED, ISOFORM B"/>
    <property type="match status" value="1"/>
</dbReference>
<dbReference type="Pfam" id="PF00431">
    <property type="entry name" value="CUB"/>
    <property type="match status" value="1"/>
</dbReference>
<keyword evidence="2" id="KW-0677">Repeat</keyword>
<evidence type="ECO:0008006" key="9">
    <source>
        <dbReference type="Google" id="ProtNLM"/>
    </source>
</evidence>
<dbReference type="CDD" id="cd00041">
    <property type="entry name" value="CUB"/>
    <property type="match status" value="1"/>
</dbReference>
<dbReference type="Proteomes" id="UP000228934">
    <property type="component" value="Unassembled WGS sequence"/>
</dbReference>
<dbReference type="PROSITE" id="PS50026">
    <property type="entry name" value="EGF_3"/>
    <property type="match status" value="1"/>
</dbReference>
<dbReference type="InterPro" id="IPR015915">
    <property type="entry name" value="Kelch-typ_b-propeller"/>
</dbReference>
<name>A0A2G9R9J2_AQUCT</name>
<dbReference type="Gene3D" id="2.60.120.290">
    <property type="entry name" value="Spermadhesin, CUB domain"/>
    <property type="match status" value="1"/>
</dbReference>
<sequence>MDTECTYDYLFVYDGDSYSDPLLASLSGSSLPPTLEATSGKMLLHLFSDANYNLLGFNATYSFSLCPQGCSGHGTCQENSQCLCDSGWGGEGCQVPDCSTYCHHHHGICNQETQRCVCFPGYMGEQCDLSLTDNQGSGTWYNVSSQDPAFSPRTAAAGAFLPPTNALYIFGGLDLNSALQDMAIYNFTSNTWERRTYHPS</sequence>
<dbReference type="OrthoDB" id="263283at2759"/>
<protein>
    <recommendedName>
        <fullName evidence="9">EGF-like domain-containing protein</fullName>
    </recommendedName>
</protein>
<dbReference type="EMBL" id="KV952610">
    <property type="protein sequence ID" value="PIO23923.1"/>
    <property type="molecule type" value="Genomic_DNA"/>
</dbReference>
<reference evidence="8" key="1">
    <citation type="journal article" date="2017" name="Nat. Commun.">
        <title>The North American bullfrog draft genome provides insight into hormonal regulation of long noncoding RNA.</title>
        <authorList>
            <person name="Hammond S.A."/>
            <person name="Warren R.L."/>
            <person name="Vandervalk B.P."/>
            <person name="Kucuk E."/>
            <person name="Khan H."/>
            <person name="Gibb E.A."/>
            <person name="Pandoh P."/>
            <person name="Kirk H."/>
            <person name="Zhao Y."/>
            <person name="Jones M."/>
            <person name="Mungall A.J."/>
            <person name="Coope R."/>
            <person name="Pleasance S."/>
            <person name="Moore R.A."/>
            <person name="Holt R.A."/>
            <person name="Round J.M."/>
            <person name="Ohora S."/>
            <person name="Walle B.V."/>
            <person name="Veldhoen N."/>
            <person name="Helbing C.C."/>
            <person name="Birol I."/>
        </authorList>
    </citation>
    <scope>NUCLEOTIDE SEQUENCE [LARGE SCALE GENOMIC DNA]</scope>
</reference>
<feature type="disulfide bond" evidence="4">
    <location>
        <begin position="118"/>
        <end position="127"/>
    </location>
</feature>
<keyword evidence="8" id="KW-1185">Reference proteome</keyword>
<dbReference type="AlphaFoldDB" id="A0A2G9R9J2"/>
<dbReference type="PROSITE" id="PS01180">
    <property type="entry name" value="CUB"/>
    <property type="match status" value="1"/>
</dbReference>
<dbReference type="InterPro" id="IPR051568">
    <property type="entry name" value="LZTR1/Attractin"/>
</dbReference>
<dbReference type="PROSITE" id="PS01186">
    <property type="entry name" value="EGF_2"/>
    <property type="match status" value="1"/>
</dbReference>
<keyword evidence="3 4" id="KW-1015">Disulfide bond</keyword>
<feature type="domain" description="EGF-like" evidence="6">
    <location>
        <begin position="94"/>
        <end position="128"/>
    </location>
</feature>
<evidence type="ECO:0000259" key="6">
    <source>
        <dbReference type="PROSITE" id="PS50026"/>
    </source>
</evidence>
<accession>A0A2G9R9J2</accession>
<comment type="caution">
    <text evidence="4">Lacks conserved residue(s) required for the propagation of feature annotation.</text>
</comment>
<dbReference type="Pfam" id="PF23106">
    <property type="entry name" value="EGF_Teneurin"/>
    <property type="match status" value="1"/>
</dbReference>
<dbReference type="InterPro" id="IPR000742">
    <property type="entry name" value="EGF"/>
</dbReference>
<evidence type="ECO:0000256" key="1">
    <source>
        <dbReference type="ARBA" id="ARBA00022441"/>
    </source>
</evidence>
<dbReference type="Gene3D" id="2.120.10.80">
    <property type="entry name" value="Kelch-type beta propeller"/>
    <property type="match status" value="1"/>
</dbReference>